<name>A0AC34FUX9_9BILA</name>
<accession>A0AC34FUX9</accession>
<evidence type="ECO:0000313" key="1">
    <source>
        <dbReference type="Proteomes" id="UP000887579"/>
    </source>
</evidence>
<dbReference type="Proteomes" id="UP000887579">
    <property type="component" value="Unplaced"/>
</dbReference>
<organism evidence="1 2">
    <name type="scientific">Panagrolaimus sp. ES5</name>
    <dbReference type="NCBI Taxonomy" id="591445"/>
    <lineage>
        <taxon>Eukaryota</taxon>
        <taxon>Metazoa</taxon>
        <taxon>Ecdysozoa</taxon>
        <taxon>Nematoda</taxon>
        <taxon>Chromadorea</taxon>
        <taxon>Rhabditida</taxon>
        <taxon>Tylenchina</taxon>
        <taxon>Panagrolaimomorpha</taxon>
        <taxon>Panagrolaimoidea</taxon>
        <taxon>Panagrolaimidae</taxon>
        <taxon>Panagrolaimus</taxon>
    </lineage>
</organism>
<evidence type="ECO:0000313" key="2">
    <source>
        <dbReference type="WBParaSite" id="ES5_v2.g21199.t1"/>
    </source>
</evidence>
<reference evidence="2" key="1">
    <citation type="submission" date="2022-11" db="UniProtKB">
        <authorList>
            <consortium name="WormBaseParasite"/>
        </authorList>
    </citation>
    <scope>IDENTIFICATION</scope>
</reference>
<protein>
    <submittedName>
        <fullName evidence="2">Uncharacterized protein</fullName>
    </submittedName>
</protein>
<sequence length="124" mass="14629">MYTNEIEFIDTEKVMKNLNNISYCSVAEMTKCLNLEACKLWRHNRILRFVSDHCASKHFHNKMEAMMQDPSTKSQANAAAYDWYNIMERPLFKHQLSRNFPSKGNVYGINMMLIFGSIFAFWVM</sequence>
<dbReference type="WBParaSite" id="ES5_v2.g21199.t1">
    <property type="protein sequence ID" value="ES5_v2.g21199.t1"/>
    <property type="gene ID" value="ES5_v2.g21199"/>
</dbReference>
<proteinExistence type="predicted"/>